<dbReference type="GO" id="GO:0034709">
    <property type="term" value="C:methylosome"/>
    <property type="evidence" value="ECO:0007669"/>
    <property type="project" value="InterPro"/>
</dbReference>
<dbReference type="GO" id="GO:0000387">
    <property type="term" value="P:spliceosomal snRNP assembly"/>
    <property type="evidence" value="ECO:0007669"/>
    <property type="project" value="InterPro"/>
</dbReference>
<evidence type="ECO:0000313" key="8">
    <source>
        <dbReference type="EnsemblMetazoa" id="BGLB033375-PB"/>
    </source>
</evidence>
<evidence type="ECO:0000256" key="5">
    <source>
        <dbReference type="ARBA" id="ARBA00022490"/>
    </source>
</evidence>
<dbReference type="InterPro" id="IPR039924">
    <property type="entry name" value="ICln/Lot5/Saf5"/>
</dbReference>
<dbReference type="EnsemblMetazoa" id="BGLB033375-RB">
    <property type="protein sequence ID" value="BGLB033375-PB"/>
    <property type="gene ID" value="BGLB033375"/>
</dbReference>
<dbReference type="GO" id="GO:0034715">
    <property type="term" value="C:pICln-Sm protein complex"/>
    <property type="evidence" value="ECO:0007669"/>
    <property type="project" value="InterPro"/>
</dbReference>
<dbReference type="GO" id="GO:0005681">
    <property type="term" value="C:spliceosomal complex"/>
    <property type="evidence" value="ECO:0007669"/>
    <property type="project" value="TreeGrafter"/>
</dbReference>
<keyword evidence="5" id="KW-0963">Cytoplasm</keyword>
<dbReference type="AlphaFoldDB" id="A0A2C9LNZ6"/>
<dbReference type="VEuPathDB" id="VectorBase:BGLB033375"/>
<proteinExistence type="inferred from homology"/>
<dbReference type="InterPro" id="IPR011993">
    <property type="entry name" value="PH-like_dom_sf"/>
</dbReference>
<organism evidence="8 9">
    <name type="scientific">Biomphalaria glabrata</name>
    <name type="common">Bloodfluke planorb</name>
    <name type="synonym">Freshwater snail</name>
    <dbReference type="NCBI Taxonomy" id="6526"/>
    <lineage>
        <taxon>Eukaryota</taxon>
        <taxon>Metazoa</taxon>
        <taxon>Spiralia</taxon>
        <taxon>Lophotrochozoa</taxon>
        <taxon>Mollusca</taxon>
        <taxon>Gastropoda</taxon>
        <taxon>Heterobranchia</taxon>
        <taxon>Euthyneura</taxon>
        <taxon>Panpulmonata</taxon>
        <taxon>Hygrophila</taxon>
        <taxon>Lymnaeoidea</taxon>
        <taxon>Planorbidae</taxon>
        <taxon>Biomphalaria</taxon>
    </lineage>
</organism>
<keyword evidence="6" id="KW-0539">Nucleus</keyword>
<dbReference type="GO" id="GO:0005829">
    <property type="term" value="C:cytosol"/>
    <property type="evidence" value="ECO:0007669"/>
    <property type="project" value="InterPro"/>
</dbReference>
<dbReference type="KEGG" id="bgt:106056395"/>
<dbReference type="EnsemblMetazoa" id="BGLB033375-RA">
    <property type="protein sequence ID" value="BGLB033375-PA"/>
    <property type="gene ID" value="BGLB033375"/>
</dbReference>
<dbReference type="VEuPathDB" id="VectorBase:BGLAX_032018"/>
<dbReference type="OrthoDB" id="19714at2759"/>
<comment type="similarity">
    <text evidence="3">Belongs to the pICln (TC 1.A.47) family.</text>
</comment>
<dbReference type="STRING" id="6526.A0A2C9LNZ6"/>
<dbReference type="PANTHER" id="PTHR21399">
    <property type="entry name" value="CHLORIDE CONDUCTANCE REGULATORY PROTEIN ICLN"/>
    <property type="match status" value="1"/>
</dbReference>
<dbReference type="PANTHER" id="PTHR21399:SF0">
    <property type="entry name" value="METHYLOSOME SUBUNIT PICLN"/>
    <property type="match status" value="1"/>
</dbReference>
<dbReference type="Gene3D" id="2.30.29.30">
    <property type="entry name" value="Pleckstrin-homology domain (PH domain)/Phosphotyrosine-binding domain (PTB)"/>
    <property type="match status" value="1"/>
</dbReference>
<evidence type="ECO:0000313" key="9">
    <source>
        <dbReference type="Proteomes" id="UP000076420"/>
    </source>
</evidence>
<evidence type="ECO:0000256" key="1">
    <source>
        <dbReference type="ARBA" id="ARBA00004123"/>
    </source>
</evidence>
<gene>
    <name evidence="8" type="primary">106056395</name>
</gene>
<dbReference type="GO" id="GO:0006821">
    <property type="term" value="P:chloride transport"/>
    <property type="evidence" value="ECO:0007669"/>
    <property type="project" value="InterPro"/>
</dbReference>
<accession>A0A2C9LNZ6</accession>
<reference evidence="8" key="1">
    <citation type="submission" date="2020-05" db="UniProtKB">
        <authorList>
            <consortium name="EnsemblMetazoa"/>
        </authorList>
    </citation>
    <scope>IDENTIFICATION</scope>
    <source>
        <strain evidence="8">BB02</strain>
    </source>
</reference>
<name>A0A2C9LNZ6_BIOGL</name>
<evidence type="ECO:0000256" key="6">
    <source>
        <dbReference type="ARBA" id="ARBA00023242"/>
    </source>
</evidence>
<dbReference type="GO" id="GO:0006884">
    <property type="term" value="P:cell volume homeostasis"/>
    <property type="evidence" value="ECO:0007669"/>
    <property type="project" value="InterPro"/>
</dbReference>
<dbReference type="GO" id="GO:0005886">
    <property type="term" value="C:plasma membrane"/>
    <property type="evidence" value="ECO:0007669"/>
    <property type="project" value="InterPro"/>
</dbReference>
<dbReference type="InterPro" id="IPR003521">
    <property type="entry name" value="ICln"/>
</dbReference>
<evidence type="ECO:0000256" key="4">
    <source>
        <dbReference type="ARBA" id="ARBA00015653"/>
    </source>
</evidence>
<dbReference type="Pfam" id="PF03517">
    <property type="entry name" value="Voldacs"/>
    <property type="match status" value="1"/>
</dbReference>
<comment type="function">
    <text evidence="7">Involved in both the assembly of spliceosomal snRNPs and the methylation of Sm proteins. Chaperone that regulates the assembly of spliceosomal U1, U2, U4 and U5 small nuclear ribonucleoproteins (snRNPs), the building blocks of the spliceosome, and thereby plays an important role in the splicing of cellular pre-mRNAs. Most spliceosomal snRNPs contain a common set of Sm proteins SNRPB, SNRPD1, SNRPD2, SNRPD3, SNRPE, SNRPF and SNRPG that assemble in a heptameric protein ring on the Sm site of the small nuclear RNA to form the core snRNP (Sm core). In the cytosol, the Sm proteins SNRPD1, SNRPD2, SNRPE, SNRPF and SNRPG are trapped in an inactive 6S pICln-Sm complex by the chaperone CLNS1A that controls the assembly of the core snRNP. Dissociation by the SMN complex of CLNS1A from the trapped Sm proteins and their transfer to an SMN-Sm complex triggers the assembly of core snRNPs and their transport to the nucleus.</text>
</comment>
<evidence type="ECO:0000256" key="3">
    <source>
        <dbReference type="ARBA" id="ARBA00007054"/>
    </source>
</evidence>
<dbReference type="PRINTS" id="PR01348">
    <property type="entry name" value="ICLNCHANNEL"/>
</dbReference>
<sequence length="225" mass="25479">MVRLINYPVPTEGIQHRETSVNLNIENVDIGTGTLFITESFVLWLDSSDQGVQLDYRLICLHAISRDLNAFPHEHLLCHYVGKLPGINDENNDESDGSNEADEESEGELIEIRFIPENKDSLQVLFDSLANCQTLHPDSDCQLSGDEFDDAEDNFREEIYDNEGNVDNLTEQGRINLERFNQMLNVGQGDAEITAQTNLLNIANGYEEEGHVDEEQFEDADQMDQ</sequence>
<dbReference type="Proteomes" id="UP000076420">
    <property type="component" value="Unassembled WGS sequence"/>
</dbReference>
<comment type="subcellular location">
    <subcellularLocation>
        <location evidence="2">Cytoplasm</location>
    </subcellularLocation>
    <subcellularLocation>
        <location evidence="1">Nucleus</location>
    </subcellularLocation>
</comment>
<evidence type="ECO:0000256" key="2">
    <source>
        <dbReference type="ARBA" id="ARBA00004496"/>
    </source>
</evidence>
<protein>
    <recommendedName>
        <fullName evidence="4">Methylosome subunit pICln</fullName>
    </recommendedName>
</protein>
<dbReference type="GO" id="GO:0045292">
    <property type="term" value="P:mRNA cis splicing, via spliceosome"/>
    <property type="evidence" value="ECO:0007669"/>
    <property type="project" value="TreeGrafter"/>
</dbReference>
<evidence type="ECO:0000256" key="7">
    <source>
        <dbReference type="ARBA" id="ARBA00045890"/>
    </source>
</evidence>